<proteinExistence type="predicted"/>
<dbReference type="GO" id="GO:0005524">
    <property type="term" value="F:ATP binding"/>
    <property type="evidence" value="ECO:0007669"/>
    <property type="project" value="UniProtKB-KW"/>
</dbReference>
<dbReference type="RefSeq" id="WP_066826573.1">
    <property type="nucleotide sequence ID" value="NZ_LTBA01000033.1"/>
</dbReference>
<feature type="transmembrane region" description="Helical" evidence="7">
    <location>
        <begin position="12"/>
        <end position="32"/>
    </location>
</feature>
<evidence type="ECO:0000256" key="1">
    <source>
        <dbReference type="ARBA" id="ARBA00004651"/>
    </source>
</evidence>
<evidence type="ECO:0000256" key="4">
    <source>
        <dbReference type="ARBA" id="ARBA00022840"/>
    </source>
</evidence>
<dbReference type="InterPro" id="IPR027417">
    <property type="entry name" value="P-loop_NTPase"/>
</dbReference>
<feature type="domain" description="ABC transporter" evidence="8">
    <location>
        <begin position="324"/>
        <end position="550"/>
    </location>
</feature>
<evidence type="ECO:0000313" key="11">
    <source>
        <dbReference type="Proteomes" id="UP000075531"/>
    </source>
</evidence>
<dbReference type="Pfam" id="PF00664">
    <property type="entry name" value="ABC_membrane"/>
    <property type="match status" value="1"/>
</dbReference>
<evidence type="ECO:0000259" key="9">
    <source>
        <dbReference type="PROSITE" id="PS50929"/>
    </source>
</evidence>
<evidence type="ECO:0000256" key="6">
    <source>
        <dbReference type="ARBA" id="ARBA00023136"/>
    </source>
</evidence>
<dbReference type="Pfam" id="PF00005">
    <property type="entry name" value="ABC_tran"/>
    <property type="match status" value="1"/>
</dbReference>
<keyword evidence="2 7" id="KW-0812">Transmembrane</keyword>
<dbReference type="STRING" id="1121338.CLTEP_21540"/>
<dbReference type="PATRIC" id="fig|1121338.3.peg.2242"/>
<dbReference type="InterPro" id="IPR003593">
    <property type="entry name" value="AAA+_ATPase"/>
</dbReference>
<sequence length="550" mass="63107">MKKYIYKIKFFILAQVIFNILATICLAIMPYLSKLLFDSVAGISNYKLKSLIAMYIACVIGHLFFTYIETICTWKQALKFESSLKNDFFRAIINYSYKRFSSKNIGEYISLQSNEITQLEMDYLTPFVDLIKSINILIIYGIMLFMFVDWRISIIIFVLSIISVLIGPNLTSKKLSARRKKYLNKMGEYFSKIKDLLEGFKLIQNKTRNNIFLEQEKVLKETIRYRFHYGKLKTLAGTINEAFVLILHIISFALVGYLLFKHEITAGVAVATFGYLDCFIDPIQSLIYDINSINSTKSIKNKVLDFIRYDNVPSKLISRDTFDFNGSNIKFDNVTVKYNTFSLDNFSYTFEKCKKYAIIGHSGSGKSTIVNALMKYVELDSGNILINGENIKYIDTSNLICCINQNEHIFATDFNNNVTLFGSYPLNNISSLIRVLDKKMFKSIKEKSNCQLLSGGEKQVLSIIRACLTDAPIYIMDEVFSAADMNTKQKLQKFLMSIDNKTIIMITHELSEHLSDFDEILLMENGKLVKSGSYKEILKSESFAKLRSVS</sequence>
<comment type="subcellular location">
    <subcellularLocation>
        <location evidence="1">Cell membrane</location>
        <topology evidence="1">Multi-pass membrane protein</topology>
    </subcellularLocation>
</comment>
<dbReference type="InterPro" id="IPR003439">
    <property type="entry name" value="ABC_transporter-like_ATP-bd"/>
</dbReference>
<dbReference type="GO" id="GO:0016887">
    <property type="term" value="F:ATP hydrolysis activity"/>
    <property type="evidence" value="ECO:0007669"/>
    <property type="project" value="InterPro"/>
</dbReference>
<dbReference type="PANTHER" id="PTHR24221">
    <property type="entry name" value="ATP-BINDING CASSETTE SUB-FAMILY B"/>
    <property type="match status" value="1"/>
</dbReference>
<dbReference type="InterPro" id="IPR039421">
    <property type="entry name" value="Type_1_exporter"/>
</dbReference>
<feature type="transmembrane region" description="Helical" evidence="7">
    <location>
        <begin position="242"/>
        <end position="260"/>
    </location>
</feature>
<keyword evidence="11" id="KW-1185">Reference proteome</keyword>
<dbReference type="EMBL" id="LTBA01000033">
    <property type="protein sequence ID" value="KYH33296.1"/>
    <property type="molecule type" value="Genomic_DNA"/>
</dbReference>
<evidence type="ECO:0000256" key="3">
    <source>
        <dbReference type="ARBA" id="ARBA00022741"/>
    </source>
</evidence>
<dbReference type="Gene3D" id="1.20.1560.10">
    <property type="entry name" value="ABC transporter type 1, transmembrane domain"/>
    <property type="match status" value="1"/>
</dbReference>
<dbReference type="SUPFAM" id="SSF52540">
    <property type="entry name" value="P-loop containing nucleoside triphosphate hydrolases"/>
    <property type="match status" value="1"/>
</dbReference>
<dbReference type="Proteomes" id="UP000075531">
    <property type="component" value="Unassembled WGS sequence"/>
</dbReference>
<organism evidence="10 11">
    <name type="scientific">Clostridium tepidiprofundi DSM 19306</name>
    <dbReference type="NCBI Taxonomy" id="1121338"/>
    <lineage>
        <taxon>Bacteria</taxon>
        <taxon>Bacillati</taxon>
        <taxon>Bacillota</taxon>
        <taxon>Clostridia</taxon>
        <taxon>Eubacteriales</taxon>
        <taxon>Clostridiaceae</taxon>
        <taxon>Clostridium</taxon>
    </lineage>
</organism>
<dbReference type="Gene3D" id="3.40.50.300">
    <property type="entry name" value="P-loop containing nucleotide triphosphate hydrolases"/>
    <property type="match status" value="1"/>
</dbReference>
<evidence type="ECO:0000256" key="2">
    <source>
        <dbReference type="ARBA" id="ARBA00022692"/>
    </source>
</evidence>
<dbReference type="InterPro" id="IPR036640">
    <property type="entry name" value="ABC1_TM_sf"/>
</dbReference>
<evidence type="ECO:0000256" key="5">
    <source>
        <dbReference type="ARBA" id="ARBA00022989"/>
    </source>
</evidence>
<gene>
    <name evidence="10" type="primary">msbA</name>
    <name evidence="10" type="ORF">CLTEP_21540</name>
</gene>
<protein>
    <submittedName>
        <fullName evidence="10">Lipid A export ATP-binding/permease protein MsbA</fullName>
        <ecNumber evidence="10">3.6.3.-</ecNumber>
    </submittedName>
</protein>
<feature type="transmembrane region" description="Helical" evidence="7">
    <location>
        <begin position="154"/>
        <end position="171"/>
    </location>
</feature>
<dbReference type="SMART" id="SM00382">
    <property type="entry name" value="AAA"/>
    <property type="match status" value="1"/>
</dbReference>
<dbReference type="PANTHER" id="PTHR24221:SF654">
    <property type="entry name" value="ATP-BINDING CASSETTE SUB-FAMILY B MEMBER 6"/>
    <property type="match status" value="1"/>
</dbReference>
<evidence type="ECO:0000259" key="8">
    <source>
        <dbReference type="PROSITE" id="PS50893"/>
    </source>
</evidence>
<evidence type="ECO:0000256" key="7">
    <source>
        <dbReference type="SAM" id="Phobius"/>
    </source>
</evidence>
<dbReference type="PROSITE" id="PS50893">
    <property type="entry name" value="ABC_TRANSPORTER_2"/>
    <property type="match status" value="1"/>
</dbReference>
<dbReference type="GO" id="GO:0005886">
    <property type="term" value="C:plasma membrane"/>
    <property type="evidence" value="ECO:0007669"/>
    <property type="project" value="UniProtKB-SubCell"/>
</dbReference>
<dbReference type="GO" id="GO:0034040">
    <property type="term" value="F:ATPase-coupled lipid transmembrane transporter activity"/>
    <property type="evidence" value="ECO:0007669"/>
    <property type="project" value="TreeGrafter"/>
</dbReference>
<reference evidence="10 11" key="1">
    <citation type="submission" date="2016-02" db="EMBL/GenBank/DDBJ databases">
        <title>Genome sequence of Clostridium tepidiprofundi DSM 19306.</title>
        <authorList>
            <person name="Poehlein A."/>
            <person name="Daniel R."/>
        </authorList>
    </citation>
    <scope>NUCLEOTIDE SEQUENCE [LARGE SCALE GENOMIC DNA]</scope>
    <source>
        <strain evidence="10 11">DSM 19306</strain>
    </source>
</reference>
<keyword evidence="3" id="KW-0547">Nucleotide-binding</keyword>
<accession>A0A151B078</accession>
<keyword evidence="6 7" id="KW-0472">Membrane</keyword>
<name>A0A151B078_9CLOT</name>
<feature type="domain" description="ABC transmembrane type-1" evidence="9">
    <location>
        <begin position="16"/>
        <end position="295"/>
    </location>
</feature>
<dbReference type="CDD" id="cd03228">
    <property type="entry name" value="ABCC_MRP_Like"/>
    <property type="match status" value="1"/>
</dbReference>
<comment type="caution">
    <text evidence="10">The sequence shown here is derived from an EMBL/GenBank/DDBJ whole genome shotgun (WGS) entry which is preliminary data.</text>
</comment>
<keyword evidence="10" id="KW-0378">Hydrolase</keyword>
<feature type="transmembrane region" description="Helical" evidence="7">
    <location>
        <begin position="130"/>
        <end position="148"/>
    </location>
</feature>
<dbReference type="SUPFAM" id="SSF90123">
    <property type="entry name" value="ABC transporter transmembrane region"/>
    <property type="match status" value="1"/>
</dbReference>
<dbReference type="OrthoDB" id="2205188at2"/>
<dbReference type="CDD" id="cd07346">
    <property type="entry name" value="ABC_6TM_exporters"/>
    <property type="match status" value="1"/>
</dbReference>
<evidence type="ECO:0000313" key="10">
    <source>
        <dbReference type="EMBL" id="KYH33296.1"/>
    </source>
</evidence>
<feature type="transmembrane region" description="Helical" evidence="7">
    <location>
        <begin position="52"/>
        <end position="74"/>
    </location>
</feature>
<keyword evidence="5 7" id="KW-1133">Transmembrane helix</keyword>
<dbReference type="EC" id="3.6.3.-" evidence="10"/>
<dbReference type="AlphaFoldDB" id="A0A151B078"/>
<dbReference type="InterPro" id="IPR011527">
    <property type="entry name" value="ABC1_TM_dom"/>
</dbReference>
<dbReference type="GO" id="GO:0140359">
    <property type="term" value="F:ABC-type transporter activity"/>
    <property type="evidence" value="ECO:0007669"/>
    <property type="project" value="InterPro"/>
</dbReference>
<dbReference type="PROSITE" id="PS50929">
    <property type="entry name" value="ABC_TM1F"/>
    <property type="match status" value="1"/>
</dbReference>
<keyword evidence="4 10" id="KW-0067">ATP-binding</keyword>